<dbReference type="EMBL" id="QBIY01013329">
    <property type="protein sequence ID" value="RXN08139.1"/>
    <property type="molecule type" value="Genomic_DNA"/>
</dbReference>
<evidence type="ECO:0000256" key="1">
    <source>
        <dbReference type="SAM" id="MobiDB-lite"/>
    </source>
</evidence>
<feature type="region of interest" description="Disordered" evidence="1">
    <location>
        <begin position="57"/>
        <end position="90"/>
    </location>
</feature>
<keyword evidence="2" id="KW-0378">Hydrolase</keyword>
<gene>
    <name evidence="2" type="ORF">ROHU_031962</name>
</gene>
<organism evidence="2 3">
    <name type="scientific">Labeo rohita</name>
    <name type="common">Indian major carp</name>
    <name type="synonym">Cyprinus rohita</name>
    <dbReference type="NCBI Taxonomy" id="84645"/>
    <lineage>
        <taxon>Eukaryota</taxon>
        <taxon>Metazoa</taxon>
        <taxon>Chordata</taxon>
        <taxon>Craniata</taxon>
        <taxon>Vertebrata</taxon>
        <taxon>Euteleostomi</taxon>
        <taxon>Actinopterygii</taxon>
        <taxon>Neopterygii</taxon>
        <taxon>Teleostei</taxon>
        <taxon>Ostariophysi</taxon>
        <taxon>Cypriniformes</taxon>
        <taxon>Cyprinidae</taxon>
        <taxon>Labeoninae</taxon>
        <taxon>Labeonini</taxon>
        <taxon>Labeo</taxon>
    </lineage>
</organism>
<proteinExistence type="predicted"/>
<name>A0A498LII1_LABRO</name>
<dbReference type="AlphaFoldDB" id="A0A498LII1"/>
<feature type="region of interest" description="Disordered" evidence="1">
    <location>
        <begin position="1"/>
        <end position="42"/>
    </location>
</feature>
<protein>
    <submittedName>
        <fullName evidence="2">Werner syndrome ATP-dependent helicase-like protein</fullName>
    </submittedName>
</protein>
<reference evidence="2 3" key="1">
    <citation type="submission" date="2018-03" db="EMBL/GenBank/DDBJ databases">
        <title>Draft genome sequence of Rohu Carp (Labeo rohita).</title>
        <authorList>
            <person name="Das P."/>
            <person name="Kushwaha B."/>
            <person name="Joshi C.G."/>
            <person name="Kumar D."/>
            <person name="Nagpure N.S."/>
            <person name="Sahoo L."/>
            <person name="Das S.P."/>
            <person name="Bit A."/>
            <person name="Patnaik S."/>
            <person name="Meher P.K."/>
            <person name="Jayasankar P."/>
            <person name="Koringa P.G."/>
            <person name="Patel N.V."/>
            <person name="Hinsu A.T."/>
            <person name="Kumar R."/>
            <person name="Pandey M."/>
            <person name="Agarwal S."/>
            <person name="Srivastava S."/>
            <person name="Singh M."/>
            <person name="Iquebal M.A."/>
            <person name="Jaiswal S."/>
            <person name="Angadi U.B."/>
            <person name="Kumar N."/>
            <person name="Raza M."/>
            <person name="Shah T.M."/>
            <person name="Rai A."/>
            <person name="Jena J.K."/>
        </authorList>
    </citation>
    <scope>NUCLEOTIDE SEQUENCE [LARGE SCALE GENOMIC DNA]</scope>
    <source>
        <strain evidence="2">DASCIFA01</strain>
        <tissue evidence="2">Testis</tissue>
    </source>
</reference>
<keyword evidence="2" id="KW-0067">ATP-binding</keyword>
<feature type="compositionally biased region" description="Polar residues" evidence="1">
    <location>
        <begin position="29"/>
        <end position="42"/>
    </location>
</feature>
<keyword evidence="3" id="KW-1185">Reference proteome</keyword>
<feature type="compositionally biased region" description="Polar residues" evidence="1">
    <location>
        <begin position="76"/>
        <end position="90"/>
    </location>
</feature>
<comment type="caution">
    <text evidence="2">The sequence shown here is derived from an EMBL/GenBank/DDBJ whole genome shotgun (WGS) entry which is preliminary data.</text>
</comment>
<sequence length="189" mass="21326">MARAEPAGQEETGGQDGADVTEDPKAEQRTTTAEQTGPKISTVQLMTTTAMLMGQKIQGRAEDHHRRPEGAEDLQDQQSQVNTQRSSTPTYQPKQKVWLFTRDICLQSPLIRLPLRHAETVKPSHIPVMSPPAYAVIILDSCRWSHHLKYWVDWEEYGLAEQSWDPQMTSSIWLFFHAEHPNSPAPGQG</sequence>
<evidence type="ECO:0000313" key="3">
    <source>
        <dbReference type="Proteomes" id="UP000290572"/>
    </source>
</evidence>
<dbReference type="Proteomes" id="UP000290572">
    <property type="component" value="Unassembled WGS sequence"/>
</dbReference>
<feature type="compositionally biased region" description="Basic and acidic residues" evidence="1">
    <location>
        <begin position="59"/>
        <end position="70"/>
    </location>
</feature>
<accession>A0A498LII1</accession>
<keyword evidence="2" id="KW-0547">Nucleotide-binding</keyword>
<keyword evidence="2" id="KW-0347">Helicase</keyword>
<dbReference type="GO" id="GO:0004386">
    <property type="term" value="F:helicase activity"/>
    <property type="evidence" value="ECO:0007669"/>
    <property type="project" value="UniProtKB-KW"/>
</dbReference>
<evidence type="ECO:0000313" key="2">
    <source>
        <dbReference type="EMBL" id="RXN08139.1"/>
    </source>
</evidence>